<gene>
    <name evidence="5" type="ORF">ACJDUG_04750</name>
</gene>
<keyword evidence="3 5" id="KW-0067">ATP-binding</keyword>
<evidence type="ECO:0000313" key="5">
    <source>
        <dbReference type="EMBL" id="MFL0246288.1"/>
    </source>
</evidence>
<dbReference type="GO" id="GO:0005524">
    <property type="term" value="F:ATP binding"/>
    <property type="evidence" value="ECO:0007669"/>
    <property type="project" value="UniProtKB-KW"/>
</dbReference>
<dbReference type="Gene3D" id="3.40.50.300">
    <property type="entry name" value="P-loop containing nucleotide triphosphate hydrolases"/>
    <property type="match status" value="1"/>
</dbReference>
<dbReference type="CDD" id="cd03230">
    <property type="entry name" value="ABC_DR_subfamily_A"/>
    <property type="match status" value="1"/>
</dbReference>
<keyword evidence="6" id="KW-1185">Reference proteome</keyword>
<evidence type="ECO:0000256" key="3">
    <source>
        <dbReference type="ARBA" id="ARBA00022840"/>
    </source>
</evidence>
<evidence type="ECO:0000313" key="6">
    <source>
        <dbReference type="Proteomes" id="UP001623591"/>
    </source>
</evidence>
<evidence type="ECO:0000256" key="1">
    <source>
        <dbReference type="ARBA" id="ARBA00022448"/>
    </source>
</evidence>
<protein>
    <submittedName>
        <fullName evidence="5">ABC transporter ATP-binding protein</fullName>
    </submittedName>
</protein>
<feature type="domain" description="ABC transporter" evidence="4">
    <location>
        <begin position="2"/>
        <end position="230"/>
    </location>
</feature>
<dbReference type="EMBL" id="JBJHZZ010000002">
    <property type="protein sequence ID" value="MFL0246288.1"/>
    <property type="molecule type" value="Genomic_DNA"/>
</dbReference>
<dbReference type="Proteomes" id="UP001623591">
    <property type="component" value="Unassembled WGS sequence"/>
</dbReference>
<dbReference type="PANTHER" id="PTHR42939">
    <property type="entry name" value="ABC TRANSPORTER ATP-BINDING PROTEIN ALBC-RELATED"/>
    <property type="match status" value="1"/>
</dbReference>
<dbReference type="InterPro" id="IPR027417">
    <property type="entry name" value="P-loop_NTPase"/>
</dbReference>
<dbReference type="PROSITE" id="PS50893">
    <property type="entry name" value="ABC_TRANSPORTER_2"/>
    <property type="match status" value="1"/>
</dbReference>
<accession>A0ABW8T1C0</accession>
<proteinExistence type="predicted"/>
<evidence type="ECO:0000256" key="2">
    <source>
        <dbReference type="ARBA" id="ARBA00022741"/>
    </source>
</evidence>
<sequence>MNNAIEIKKLCKSYKDFSLNNISFTLPMGYIMGFVGQNGAGKTTTIRLILNMINRDSGEIKILGLDNVQDEQKIKQDVAVVFDDIYFVDSWKVREVERALKGFYQNWSSKLFNQYVSDFHLSMDKRVKELSRGMKMKLMLAVAMSHEAKLLILDEPTSGLDPVARDELLEILGKYISDGQKSILFSTHITSDLEKIADYITVIEHGNIFYSGTKDDLMENFCIVRGGPHDLTDSLREKIIGLTTNIAGFAGLLPTSELKHLAPEIVAETPSIDEILVSISKGGRNYE</sequence>
<name>A0ABW8T1C0_9CLOT</name>
<dbReference type="Pfam" id="PF00005">
    <property type="entry name" value="ABC_tran"/>
    <property type="match status" value="1"/>
</dbReference>
<evidence type="ECO:0000259" key="4">
    <source>
        <dbReference type="PROSITE" id="PS50893"/>
    </source>
</evidence>
<organism evidence="5 6">
    <name type="scientific">Candidatus Clostridium stratigraminis</name>
    <dbReference type="NCBI Taxonomy" id="3381661"/>
    <lineage>
        <taxon>Bacteria</taxon>
        <taxon>Bacillati</taxon>
        <taxon>Bacillota</taxon>
        <taxon>Clostridia</taxon>
        <taxon>Eubacteriales</taxon>
        <taxon>Clostridiaceae</taxon>
        <taxon>Clostridium</taxon>
    </lineage>
</organism>
<reference evidence="5 6" key="1">
    <citation type="submission" date="2024-11" db="EMBL/GenBank/DDBJ databases">
        <authorList>
            <person name="Heng Y.C."/>
            <person name="Lim A.C.H."/>
            <person name="Lee J.K.Y."/>
            <person name="Kittelmann S."/>
        </authorList>
    </citation>
    <scope>NUCLEOTIDE SEQUENCE [LARGE SCALE GENOMIC DNA]</scope>
    <source>
        <strain evidence="5 6">WILCCON 0185</strain>
    </source>
</reference>
<dbReference type="InterPro" id="IPR051782">
    <property type="entry name" value="ABC_Transporter_VariousFunc"/>
</dbReference>
<dbReference type="RefSeq" id="WP_406768761.1">
    <property type="nucleotide sequence ID" value="NZ_JBJHZZ010000002.1"/>
</dbReference>
<keyword evidence="2" id="KW-0547">Nucleotide-binding</keyword>
<dbReference type="SUPFAM" id="SSF52540">
    <property type="entry name" value="P-loop containing nucleoside triphosphate hydrolases"/>
    <property type="match status" value="1"/>
</dbReference>
<dbReference type="SMART" id="SM00382">
    <property type="entry name" value="AAA"/>
    <property type="match status" value="1"/>
</dbReference>
<comment type="caution">
    <text evidence="5">The sequence shown here is derived from an EMBL/GenBank/DDBJ whole genome shotgun (WGS) entry which is preliminary data.</text>
</comment>
<keyword evidence="1" id="KW-0813">Transport</keyword>
<dbReference type="InterPro" id="IPR003439">
    <property type="entry name" value="ABC_transporter-like_ATP-bd"/>
</dbReference>
<dbReference type="PANTHER" id="PTHR42939:SF3">
    <property type="entry name" value="ABC TRANSPORTER ATP-BINDING COMPONENT"/>
    <property type="match status" value="1"/>
</dbReference>
<dbReference type="InterPro" id="IPR003593">
    <property type="entry name" value="AAA+_ATPase"/>
</dbReference>